<keyword evidence="3" id="KW-1185">Reference proteome</keyword>
<accession>A0A2T3B3B8</accession>
<evidence type="ECO:0000256" key="1">
    <source>
        <dbReference type="ARBA" id="ARBA00024204"/>
    </source>
</evidence>
<dbReference type="PANTHER" id="PTHR31905:SF2">
    <property type="entry name" value="PROTEIN MIX23"/>
    <property type="match status" value="1"/>
</dbReference>
<evidence type="ECO:0000313" key="2">
    <source>
        <dbReference type="EMBL" id="PSS20142.1"/>
    </source>
</evidence>
<dbReference type="OrthoDB" id="5593818at2759"/>
<dbReference type="EMBL" id="KZ679010">
    <property type="protein sequence ID" value="PSS20142.1"/>
    <property type="molecule type" value="Genomic_DNA"/>
</dbReference>
<dbReference type="InterPro" id="IPR019171">
    <property type="entry name" value="MIX23"/>
</dbReference>
<dbReference type="RefSeq" id="XP_024721412.1">
    <property type="nucleotide sequence ID" value="XM_024866570.1"/>
</dbReference>
<organism evidence="2 3">
    <name type="scientific">Amorphotheca resinae ATCC 22711</name>
    <dbReference type="NCBI Taxonomy" id="857342"/>
    <lineage>
        <taxon>Eukaryota</taxon>
        <taxon>Fungi</taxon>
        <taxon>Dikarya</taxon>
        <taxon>Ascomycota</taxon>
        <taxon>Pezizomycotina</taxon>
        <taxon>Leotiomycetes</taxon>
        <taxon>Helotiales</taxon>
        <taxon>Amorphothecaceae</taxon>
        <taxon>Amorphotheca</taxon>
    </lineage>
</organism>
<dbReference type="Proteomes" id="UP000241818">
    <property type="component" value="Unassembled WGS sequence"/>
</dbReference>
<proteinExistence type="inferred from homology"/>
<dbReference type="FunCoup" id="A0A2T3B3B8">
    <property type="interactions" value="6"/>
</dbReference>
<dbReference type="PANTHER" id="PTHR31905">
    <property type="entry name" value="COILED-COIL DOMAIN-CONTAINING PROTEIN 58"/>
    <property type="match status" value="1"/>
</dbReference>
<evidence type="ECO:0008006" key="4">
    <source>
        <dbReference type="Google" id="ProtNLM"/>
    </source>
</evidence>
<dbReference type="InterPro" id="IPR016805">
    <property type="entry name" value="MIX23_fungal"/>
</dbReference>
<evidence type="ECO:0000313" key="3">
    <source>
        <dbReference type="Proteomes" id="UP000241818"/>
    </source>
</evidence>
<dbReference type="Pfam" id="PF09774">
    <property type="entry name" value="MIX23"/>
    <property type="match status" value="1"/>
</dbReference>
<sequence>MTQASPSPGLSPQFCFSTVALRDFLRLSRASIDDSITQNLNALVTPAAAGFDPSSTSTRSSRLPSLRQIAPGPCRNFKEQVLFPSWQARSDVLNYCASVATSPDPDDPESVLRQVESEKDRERVVDERLDPYSGRFFPTEPRTERLAAIVRQERGVENIIRARSWGVVKERCGEDWRDWDEALNEWRKRREKGQ</sequence>
<dbReference type="STRING" id="857342.A0A2T3B3B8"/>
<dbReference type="PIRSF" id="PIRSF022603">
    <property type="entry name" value="UCP022603"/>
    <property type="match status" value="1"/>
</dbReference>
<dbReference type="GO" id="GO:0005758">
    <property type="term" value="C:mitochondrial intermembrane space"/>
    <property type="evidence" value="ECO:0007669"/>
    <property type="project" value="InterPro"/>
</dbReference>
<protein>
    <recommendedName>
        <fullName evidence="4">Caffeine-induced death protein Cid2</fullName>
    </recommendedName>
</protein>
<name>A0A2T3B3B8_AMORE</name>
<dbReference type="GeneID" id="36574651"/>
<dbReference type="InParanoid" id="A0A2T3B3B8"/>
<dbReference type="AlphaFoldDB" id="A0A2T3B3B8"/>
<gene>
    <name evidence="2" type="ORF">M430DRAFT_34513</name>
</gene>
<comment type="similarity">
    <text evidence="1">Belongs to the MIX23 family.</text>
</comment>
<reference evidence="2 3" key="1">
    <citation type="journal article" date="2018" name="New Phytol.">
        <title>Comparative genomics and transcriptomics depict ericoid mycorrhizal fungi as versatile saprotrophs and plant mutualists.</title>
        <authorList>
            <person name="Martino E."/>
            <person name="Morin E."/>
            <person name="Grelet G.A."/>
            <person name="Kuo A."/>
            <person name="Kohler A."/>
            <person name="Daghino S."/>
            <person name="Barry K.W."/>
            <person name="Cichocki N."/>
            <person name="Clum A."/>
            <person name="Dockter R.B."/>
            <person name="Hainaut M."/>
            <person name="Kuo R.C."/>
            <person name="LaButti K."/>
            <person name="Lindahl B.D."/>
            <person name="Lindquist E.A."/>
            <person name="Lipzen A."/>
            <person name="Khouja H.R."/>
            <person name="Magnuson J."/>
            <person name="Murat C."/>
            <person name="Ohm R.A."/>
            <person name="Singer S.W."/>
            <person name="Spatafora J.W."/>
            <person name="Wang M."/>
            <person name="Veneault-Fourrey C."/>
            <person name="Henrissat B."/>
            <person name="Grigoriev I.V."/>
            <person name="Martin F.M."/>
            <person name="Perotto S."/>
        </authorList>
    </citation>
    <scope>NUCLEOTIDE SEQUENCE [LARGE SCALE GENOMIC DNA]</scope>
    <source>
        <strain evidence="2 3">ATCC 22711</strain>
    </source>
</reference>